<dbReference type="Proteomes" id="UP000607653">
    <property type="component" value="Unassembled WGS sequence"/>
</dbReference>
<feature type="compositionally biased region" description="Low complexity" evidence="1">
    <location>
        <begin position="8"/>
        <end position="17"/>
    </location>
</feature>
<keyword evidence="3" id="KW-1185">Reference proteome</keyword>
<sequence>MNSAFGCSDSIDSMGESGDSGDGEEREEEEEINQRKTSDLVRKDRGKDFTPFLFIHSLEAESEAIQHAIFFLSKIRVGNFCLVILILN</sequence>
<evidence type="ECO:0000313" key="3">
    <source>
        <dbReference type="Proteomes" id="UP000607653"/>
    </source>
</evidence>
<proteinExistence type="predicted"/>
<comment type="caution">
    <text evidence="2">The sequence shown here is derived from an EMBL/GenBank/DDBJ whole genome shotgun (WGS) entry which is preliminary data.</text>
</comment>
<evidence type="ECO:0000256" key="1">
    <source>
        <dbReference type="SAM" id="MobiDB-lite"/>
    </source>
</evidence>
<organism evidence="2 3">
    <name type="scientific">Nelumbo nucifera</name>
    <name type="common">Sacred lotus</name>
    <dbReference type="NCBI Taxonomy" id="4432"/>
    <lineage>
        <taxon>Eukaryota</taxon>
        <taxon>Viridiplantae</taxon>
        <taxon>Streptophyta</taxon>
        <taxon>Embryophyta</taxon>
        <taxon>Tracheophyta</taxon>
        <taxon>Spermatophyta</taxon>
        <taxon>Magnoliopsida</taxon>
        <taxon>Proteales</taxon>
        <taxon>Nelumbonaceae</taxon>
        <taxon>Nelumbo</taxon>
    </lineage>
</organism>
<dbReference type="AlphaFoldDB" id="A0A822YJV5"/>
<reference evidence="2 3" key="1">
    <citation type="journal article" date="2020" name="Mol. Biol. Evol.">
        <title>Distinct Expression and Methylation Patterns for Genes with Different Fates following a Single Whole-Genome Duplication in Flowering Plants.</title>
        <authorList>
            <person name="Shi T."/>
            <person name="Rahmani R.S."/>
            <person name="Gugger P.F."/>
            <person name="Wang M."/>
            <person name="Li H."/>
            <person name="Zhang Y."/>
            <person name="Li Z."/>
            <person name="Wang Q."/>
            <person name="Van de Peer Y."/>
            <person name="Marchal K."/>
            <person name="Chen J."/>
        </authorList>
    </citation>
    <scope>NUCLEOTIDE SEQUENCE [LARGE SCALE GENOMIC DNA]</scope>
    <source>
        <tissue evidence="2">Leaf</tissue>
    </source>
</reference>
<feature type="region of interest" description="Disordered" evidence="1">
    <location>
        <begin position="1"/>
        <end position="42"/>
    </location>
</feature>
<feature type="compositionally biased region" description="Acidic residues" evidence="1">
    <location>
        <begin position="19"/>
        <end position="31"/>
    </location>
</feature>
<feature type="compositionally biased region" description="Basic and acidic residues" evidence="1">
    <location>
        <begin position="32"/>
        <end position="42"/>
    </location>
</feature>
<name>A0A822YJV5_NELNU</name>
<gene>
    <name evidence="2" type="ORF">HUJ06_011721</name>
</gene>
<evidence type="ECO:0000313" key="2">
    <source>
        <dbReference type="EMBL" id="DAD32870.1"/>
    </source>
</evidence>
<protein>
    <submittedName>
        <fullName evidence="2">Uncharacterized protein</fullName>
    </submittedName>
</protein>
<dbReference type="EMBL" id="DUZY01000003">
    <property type="protein sequence ID" value="DAD32870.1"/>
    <property type="molecule type" value="Genomic_DNA"/>
</dbReference>
<accession>A0A822YJV5</accession>